<dbReference type="GO" id="GO:0008236">
    <property type="term" value="F:serine-type peptidase activity"/>
    <property type="evidence" value="ECO:0007669"/>
    <property type="project" value="InterPro"/>
</dbReference>
<dbReference type="SUPFAM" id="SSF52096">
    <property type="entry name" value="ClpP/crotonase"/>
    <property type="match status" value="1"/>
</dbReference>
<evidence type="ECO:0000259" key="2">
    <source>
        <dbReference type="SMART" id="SM00245"/>
    </source>
</evidence>
<dbReference type="AlphaFoldDB" id="A0A7Z6ZVK7"/>
<dbReference type="GO" id="GO:0004175">
    <property type="term" value="F:endopeptidase activity"/>
    <property type="evidence" value="ECO:0007669"/>
    <property type="project" value="TreeGrafter"/>
</dbReference>
<dbReference type="SMART" id="SM00245">
    <property type="entry name" value="TSPc"/>
    <property type="match status" value="1"/>
</dbReference>
<keyword evidence="1" id="KW-0732">Signal</keyword>
<dbReference type="PANTHER" id="PTHR32060">
    <property type="entry name" value="TAIL-SPECIFIC PROTEASE"/>
    <property type="match status" value="1"/>
</dbReference>
<dbReference type="Pfam" id="PF03572">
    <property type="entry name" value="Peptidase_S41"/>
    <property type="match status" value="1"/>
</dbReference>
<dbReference type="RefSeq" id="WP_169930742.1">
    <property type="nucleotide sequence ID" value="NZ_PIPR01000001.1"/>
</dbReference>
<feature type="domain" description="Tail specific protease" evidence="2">
    <location>
        <begin position="505"/>
        <end position="701"/>
    </location>
</feature>
<dbReference type="GO" id="GO:0006508">
    <property type="term" value="P:proteolysis"/>
    <property type="evidence" value="ECO:0007669"/>
    <property type="project" value="InterPro"/>
</dbReference>
<proteinExistence type="predicted"/>
<evidence type="ECO:0000256" key="1">
    <source>
        <dbReference type="SAM" id="SignalP"/>
    </source>
</evidence>
<dbReference type="PANTHER" id="PTHR32060:SF22">
    <property type="entry name" value="CARBOXYL-TERMINAL-PROCESSING PEPTIDASE 3, CHLOROPLASTIC"/>
    <property type="match status" value="1"/>
</dbReference>
<keyword evidence="4" id="KW-1185">Reference proteome</keyword>
<dbReference type="Gene3D" id="3.90.226.10">
    <property type="entry name" value="2-enoyl-CoA Hydratase, Chain A, domain 1"/>
    <property type="match status" value="1"/>
</dbReference>
<reference evidence="4" key="1">
    <citation type="journal article" date="2018" name="Front. Microbiol.">
        <title>Genome-Based Analysis Reveals the Taxonomy and Diversity of the Family Idiomarinaceae.</title>
        <authorList>
            <person name="Liu Y."/>
            <person name="Lai Q."/>
            <person name="Shao Z."/>
        </authorList>
    </citation>
    <scope>NUCLEOTIDE SEQUENCE [LARGE SCALE GENOMIC DNA]</scope>
    <source>
        <strain evidence="4">KYW314</strain>
    </source>
</reference>
<feature type="chain" id="PRO_5030866305" description="Tail specific protease domain-containing protein" evidence="1">
    <location>
        <begin position="19"/>
        <end position="727"/>
    </location>
</feature>
<dbReference type="Proteomes" id="UP000287766">
    <property type="component" value="Unassembled WGS sequence"/>
</dbReference>
<gene>
    <name evidence="3" type="ORF">CWE22_07695</name>
</gene>
<dbReference type="EMBL" id="PIPR01000001">
    <property type="protein sequence ID" value="RUO42016.1"/>
    <property type="molecule type" value="Genomic_DNA"/>
</dbReference>
<comment type="caution">
    <text evidence="3">The sequence shown here is derived from an EMBL/GenBank/DDBJ whole genome shotgun (WGS) entry which is preliminary data.</text>
</comment>
<dbReference type="Gene3D" id="2.30.42.10">
    <property type="match status" value="1"/>
</dbReference>
<accession>A0A7Z6ZVK7</accession>
<evidence type="ECO:0000313" key="4">
    <source>
        <dbReference type="Proteomes" id="UP000287766"/>
    </source>
</evidence>
<dbReference type="InterPro" id="IPR029045">
    <property type="entry name" value="ClpP/crotonase-like_dom_sf"/>
</dbReference>
<organism evidence="3 4">
    <name type="scientific">Pseudidiomarina aestuarii</name>
    <dbReference type="NCBI Taxonomy" id="624146"/>
    <lineage>
        <taxon>Bacteria</taxon>
        <taxon>Pseudomonadati</taxon>
        <taxon>Pseudomonadota</taxon>
        <taxon>Gammaproteobacteria</taxon>
        <taxon>Alteromonadales</taxon>
        <taxon>Idiomarinaceae</taxon>
        <taxon>Pseudidiomarina</taxon>
    </lineage>
</organism>
<dbReference type="InterPro" id="IPR036034">
    <property type="entry name" value="PDZ_sf"/>
</dbReference>
<dbReference type="InterPro" id="IPR005151">
    <property type="entry name" value="Tail-specific_protease"/>
</dbReference>
<evidence type="ECO:0000313" key="3">
    <source>
        <dbReference type="EMBL" id="RUO42016.1"/>
    </source>
</evidence>
<name>A0A7Z6ZVK7_9GAMM</name>
<protein>
    <recommendedName>
        <fullName evidence="2">Tail specific protease domain-containing protein</fullName>
    </recommendedName>
</protein>
<sequence length="727" mass="81837">MKSCLLLLFFTVTTCAYAQDGLSDFKVDDHGKLTEWTVSPDGAVSLDPQMLYDGRPSVKFDRRDITVNTASSILRRIPINFDAQVVELRAALRAKNSGPYAGANIVLRQDMNKKPIEFINSQPFVTSTRDTDWQQVRISHKLNPRVDSLVIGSVLLGPGEAWVNDIQLWVDGELLTTLTEISDPQVTSVANNRNEIPSIDIDWSAITEHTAKDLSAFIQVWGFLKYFHPDIAIGSYDWDREFVKATQTLVMGSELNDVLMTLLEKVGVLGKQTDIERTEQGKVIATTNSRWYLDDKVFSPEVIAALTTIQSQRHSFKESKYAVSDDLAMASFTEEDYFQIGHLEQETRLLALARLWNIIEYWFPWDELPTSWYTELPDLTKQVIQSTDRSEFFYVLQRVLGQINDGHARLTDSVFRQGACRLPFTVRYIEHQVVINRLYKDLSEQDVKVGDKIVALDGESFDDLFERWLPLYSASNEPARYYGLGNELLYRSCEEATVVTIDRHTNQREVSISEYETIASPDHSLPGDVVQTLDDDVTYLKVAGVDFAAVDEALESAQQSGKLIIDVRGYPSEFILYYLGGRLTQEPLPFAQLARVHPQFPGSVTLIDYLPTLEPYDPVLLNGIAILVDETTLSQSEFSVLAWRELPNAQVIGSTTAGAVGNVSRVPLPNGMQAYFTGLRVLDKEGRDVQYTGIVPDIYIKPTIADLQNGRDVVIDKAIEWLGSVTK</sequence>
<feature type="signal peptide" evidence="1">
    <location>
        <begin position="1"/>
        <end position="18"/>
    </location>
</feature>